<feature type="domain" description="PIK-related kinase FAT" evidence="1">
    <location>
        <begin position="2"/>
        <end position="160"/>
    </location>
</feature>
<name>A0A7E4ZZF4_PANRE</name>
<protein>
    <submittedName>
        <fullName evidence="3">FAT domain-containing protein</fullName>
    </submittedName>
</protein>
<dbReference type="WBParaSite" id="Pan_g5260.t1">
    <property type="protein sequence ID" value="Pan_g5260.t1"/>
    <property type="gene ID" value="Pan_g5260"/>
</dbReference>
<proteinExistence type="predicted"/>
<sequence>FYTRAAEMNPKWHKAWQRLAILYYNLVMNHVTVLPEEEAPAPVVGPSNMIDGAFVGGANDYSQDPLPPLLLDDDEADNNPPQLFSVQSPEQETLPVGEGAFTSSAYMDTESARRLPVADNDALKQLPTQLFEYAMRAVQCHFEALVHSSGSRMEDTLRLLMLWIQYGEHIGVLNTIKGNLRRVSLEIWLEVAPQ</sequence>
<reference evidence="3" key="2">
    <citation type="submission" date="2020-10" db="UniProtKB">
        <authorList>
            <consortium name="WormBaseParasite"/>
        </authorList>
    </citation>
    <scope>IDENTIFICATION</scope>
</reference>
<dbReference type="InterPro" id="IPR003151">
    <property type="entry name" value="PIK-rel_kinase_FAT"/>
</dbReference>
<dbReference type="Pfam" id="PF02259">
    <property type="entry name" value="FAT"/>
    <property type="match status" value="1"/>
</dbReference>
<dbReference type="AlphaFoldDB" id="A0A7E4ZZF4"/>
<accession>A0A7E4ZZF4</accession>
<dbReference type="Proteomes" id="UP000492821">
    <property type="component" value="Unassembled WGS sequence"/>
</dbReference>
<organism evidence="2 3">
    <name type="scientific">Panagrellus redivivus</name>
    <name type="common">Microworm</name>
    <dbReference type="NCBI Taxonomy" id="6233"/>
    <lineage>
        <taxon>Eukaryota</taxon>
        <taxon>Metazoa</taxon>
        <taxon>Ecdysozoa</taxon>
        <taxon>Nematoda</taxon>
        <taxon>Chromadorea</taxon>
        <taxon>Rhabditida</taxon>
        <taxon>Tylenchina</taxon>
        <taxon>Panagrolaimomorpha</taxon>
        <taxon>Panagrolaimoidea</taxon>
        <taxon>Panagrolaimidae</taxon>
        <taxon>Panagrellus</taxon>
    </lineage>
</organism>
<keyword evidence="2" id="KW-1185">Reference proteome</keyword>
<evidence type="ECO:0000313" key="2">
    <source>
        <dbReference type="Proteomes" id="UP000492821"/>
    </source>
</evidence>
<reference evidence="2" key="1">
    <citation type="journal article" date="2013" name="Genetics">
        <title>The draft genome and transcriptome of Panagrellus redivivus are shaped by the harsh demands of a free-living lifestyle.</title>
        <authorList>
            <person name="Srinivasan J."/>
            <person name="Dillman A.R."/>
            <person name="Macchietto M.G."/>
            <person name="Heikkinen L."/>
            <person name="Lakso M."/>
            <person name="Fracchia K.M."/>
            <person name="Antoshechkin I."/>
            <person name="Mortazavi A."/>
            <person name="Wong G."/>
            <person name="Sternberg P.W."/>
        </authorList>
    </citation>
    <scope>NUCLEOTIDE SEQUENCE [LARGE SCALE GENOMIC DNA]</scope>
    <source>
        <strain evidence="2">MT8872</strain>
    </source>
</reference>
<evidence type="ECO:0000313" key="3">
    <source>
        <dbReference type="WBParaSite" id="Pan_g5260.t1"/>
    </source>
</evidence>
<evidence type="ECO:0000259" key="1">
    <source>
        <dbReference type="Pfam" id="PF02259"/>
    </source>
</evidence>